<evidence type="ECO:0000313" key="2">
    <source>
        <dbReference type="Proteomes" id="UP000078492"/>
    </source>
</evidence>
<keyword evidence="2" id="KW-1185">Reference proteome</keyword>
<organism evidence="1 2">
    <name type="scientific">Trachymyrmex cornetzi</name>
    <dbReference type="NCBI Taxonomy" id="471704"/>
    <lineage>
        <taxon>Eukaryota</taxon>
        <taxon>Metazoa</taxon>
        <taxon>Ecdysozoa</taxon>
        <taxon>Arthropoda</taxon>
        <taxon>Hexapoda</taxon>
        <taxon>Insecta</taxon>
        <taxon>Pterygota</taxon>
        <taxon>Neoptera</taxon>
        <taxon>Endopterygota</taxon>
        <taxon>Hymenoptera</taxon>
        <taxon>Apocrita</taxon>
        <taxon>Aculeata</taxon>
        <taxon>Formicoidea</taxon>
        <taxon>Formicidae</taxon>
        <taxon>Myrmicinae</taxon>
        <taxon>Trachymyrmex</taxon>
    </lineage>
</organism>
<feature type="non-terminal residue" evidence="1">
    <location>
        <position position="237"/>
    </location>
</feature>
<name>A0A151JQ07_9HYME</name>
<sequence>MRTDEESRRTSVTSFIVHTLTHLVNITSLLVETLPRFERQPQFVSAIVSQGDLHVTRRANVDSNFQILVARILLSMFIRYGLYDDDDGDDFDAFSQGYFQYLVSSFFFGEVLCDSFCKRDSMSSYTKVSMCMRSRSSSRSKFHSHVRFSRPLTYTIQYKHLTLAYVLSAFVRTEIQSASVFVRSEIQSATLFHRAIVTLQLFELMPRGFAVVHRFATLAALPIKDPRAPSIGRNGIA</sequence>
<accession>A0A151JQ07</accession>
<dbReference type="EMBL" id="KQ978687">
    <property type="protein sequence ID" value="KYN29288.1"/>
    <property type="molecule type" value="Genomic_DNA"/>
</dbReference>
<dbReference type="AlphaFoldDB" id="A0A151JQ07"/>
<dbReference type="Proteomes" id="UP000078492">
    <property type="component" value="Unassembled WGS sequence"/>
</dbReference>
<protein>
    <submittedName>
        <fullName evidence="1">Uncharacterized protein</fullName>
    </submittedName>
</protein>
<proteinExistence type="predicted"/>
<gene>
    <name evidence="1" type="ORF">ALC57_01277</name>
</gene>
<reference evidence="1 2" key="1">
    <citation type="submission" date="2015-09" db="EMBL/GenBank/DDBJ databases">
        <title>Trachymyrmex cornetzi WGS genome.</title>
        <authorList>
            <person name="Nygaard S."/>
            <person name="Hu H."/>
            <person name="Boomsma J."/>
            <person name="Zhang G."/>
        </authorList>
    </citation>
    <scope>NUCLEOTIDE SEQUENCE [LARGE SCALE GENOMIC DNA]</scope>
    <source>
        <strain evidence="1">Tcor2-1</strain>
        <tissue evidence="1">Whole body</tissue>
    </source>
</reference>
<evidence type="ECO:0000313" key="1">
    <source>
        <dbReference type="EMBL" id="KYN29288.1"/>
    </source>
</evidence>